<evidence type="ECO:0000313" key="2">
    <source>
        <dbReference type="Proteomes" id="UP000479710"/>
    </source>
</evidence>
<name>A0A6G1BLZ8_9ORYZ</name>
<reference evidence="1 2" key="1">
    <citation type="submission" date="2019-11" db="EMBL/GenBank/DDBJ databases">
        <title>Whole genome sequence of Oryza granulata.</title>
        <authorList>
            <person name="Li W."/>
        </authorList>
    </citation>
    <scope>NUCLEOTIDE SEQUENCE [LARGE SCALE GENOMIC DNA]</scope>
    <source>
        <strain evidence="2">cv. Menghai</strain>
        <tissue evidence="1">Leaf</tissue>
    </source>
</reference>
<sequence length="128" mass="12678">MEAPLHQSPQAAHPEAASNGGGLLLGSDLLGSAPLLALGAAPLLEGRLGFDLGLGQPGDVLGEQLGFGAMAPAPLLWSARILEGDTWKTAAAAGVYSSPAAALWQELAAAAPVELAGGLRHGGAPQLM</sequence>
<protein>
    <submittedName>
        <fullName evidence="1">Uncharacterized protein</fullName>
    </submittedName>
</protein>
<organism evidence="1 2">
    <name type="scientific">Oryza meyeriana var. granulata</name>
    <dbReference type="NCBI Taxonomy" id="110450"/>
    <lineage>
        <taxon>Eukaryota</taxon>
        <taxon>Viridiplantae</taxon>
        <taxon>Streptophyta</taxon>
        <taxon>Embryophyta</taxon>
        <taxon>Tracheophyta</taxon>
        <taxon>Spermatophyta</taxon>
        <taxon>Magnoliopsida</taxon>
        <taxon>Liliopsida</taxon>
        <taxon>Poales</taxon>
        <taxon>Poaceae</taxon>
        <taxon>BOP clade</taxon>
        <taxon>Oryzoideae</taxon>
        <taxon>Oryzeae</taxon>
        <taxon>Oryzinae</taxon>
        <taxon>Oryza</taxon>
        <taxon>Oryza meyeriana</taxon>
    </lineage>
</organism>
<dbReference type="AlphaFoldDB" id="A0A6G1BLZ8"/>
<proteinExistence type="predicted"/>
<keyword evidence="2" id="KW-1185">Reference proteome</keyword>
<accession>A0A6G1BLZ8</accession>
<dbReference type="EMBL" id="SPHZ02000012">
    <property type="protein sequence ID" value="KAF0888926.1"/>
    <property type="molecule type" value="Genomic_DNA"/>
</dbReference>
<evidence type="ECO:0000313" key="1">
    <source>
        <dbReference type="EMBL" id="KAF0888926.1"/>
    </source>
</evidence>
<gene>
    <name evidence="1" type="ORF">E2562_020148</name>
</gene>
<comment type="caution">
    <text evidence="1">The sequence shown here is derived from an EMBL/GenBank/DDBJ whole genome shotgun (WGS) entry which is preliminary data.</text>
</comment>
<dbReference type="Proteomes" id="UP000479710">
    <property type="component" value="Unassembled WGS sequence"/>
</dbReference>